<dbReference type="SUPFAM" id="SSF53850">
    <property type="entry name" value="Periplasmic binding protein-like II"/>
    <property type="match status" value="1"/>
</dbReference>
<name>A0A7W9YFR5_9ACTN</name>
<protein>
    <submittedName>
        <fullName evidence="2">Sorbitol/mannitol transport system substrate-binding protein</fullName>
    </submittedName>
</protein>
<dbReference type="Proteomes" id="UP000546642">
    <property type="component" value="Unassembled WGS sequence"/>
</dbReference>
<dbReference type="PROSITE" id="PS51257">
    <property type="entry name" value="PROKAR_LIPOPROTEIN"/>
    <property type="match status" value="1"/>
</dbReference>
<dbReference type="PANTHER" id="PTHR43649:SF12">
    <property type="entry name" value="DIACETYLCHITOBIOSE BINDING PROTEIN DASA"/>
    <property type="match status" value="1"/>
</dbReference>
<evidence type="ECO:0000256" key="1">
    <source>
        <dbReference type="SAM" id="SignalP"/>
    </source>
</evidence>
<keyword evidence="3" id="KW-1185">Reference proteome</keyword>
<organism evidence="2 3">
    <name type="scientific">Nocardiopsis mwathae</name>
    <dbReference type="NCBI Taxonomy" id="1472723"/>
    <lineage>
        <taxon>Bacteria</taxon>
        <taxon>Bacillati</taxon>
        <taxon>Actinomycetota</taxon>
        <taxon>Actinomycetes</taxon>
        <taxon>Streptosporangiales</taxon>
        <taxon>Nocardiopsidaceae</taxon>
        <taxon>Nocardiopsis</taxon>
    </lineage>
</organism>
<accession>A0A7W9YFR5</accession>
<dbReference type="Gene3D" id="3.40.190.10">
    <property type="entry name" value="Periplasmic binding protein-like II"/>
    <property type="match status" value="2"/>
</dbReference>
<evidence type="ECO:0000313" key="2">
    <source>
        <dbReference type="EMBL" id="MBB6171339.1"/>
    </source>
</evidence>
<dbReference type="InterPro" id="IPR050490">
    <property type="entry name" value="Bact_solute-bd_prot1"/>
</dbReference>
<sequence length="450" mass="48686">MFIPLRRPGLAAAAAGALLTATACAGAGGGGGAERTVTIATVANPQMQDIEELAGKFSEQHPDIDVQFVTLPENQLRDRVTQDIATQGGQYDIVTVGTYEAPIWAENGWLVSLEEYAGQGDYDVDDLVPAVREALSYDGELYAAPFYGESSFMMYRTDLFDEAGLEMPPQPTWKDIAGFAEELHAPDDDVAGICMRGLPGWGELLAPLNTVILTHGGQWYDEDWNAHLDSPETQEAVELYVDLLRDYGQQGAPNDGFTECLTTMAQGNAAMFYDATVAAGLLEDPESSNVTGQIGYAPAPVAETDHAGWLWAWSMAVPSTSSDPDAAWEFISWATSKEYISLVGEELGWERVPPGSRMSTYSKPEYQSAAEKFASATLEAIENVDVHQPGLHPQPWTGVQYVAIPEFQDLGTKVSQEISAAIAGQQSVEKALEKSQRYAESTAESGGYRD</sequence>
<evidence type="ECO:0000313" key="3">
    <source>
        <dbReference type="Proteomes" id="UP000546642"/>
    </source>
</evidence>
<dbReference type="CDD" id="cd13585">
    <property type="entry name" value="PBP2_TMBP_like"/>
    <property type="match status" value="1"/>
</dbReference>
<feature type="chain" id="PRO_5038350609" evidence="1">
    <location>
        <begin position="26"/>
        <end position="450"/>
    </location>
</feature>
<feature type="signal peptide" evidence="1">
    <location>
        <begin position="1"/>
        <end position="25"/>
    </location>
</feature>
<keyword evidence="1" id="KW-0732">Signal</keyword>
<dbReference type="RefSeq" id="WP_184074626.1">
    <property type="nucleotide sequence ID" value="NZ_JACHDS010000001.1"/>
</dbReference>
<comment type="caution">
    <text evidence="2">The sequence shown here is derived from an EMBL/GenBank/DDBJ whole genome shotgun (WGS) entry which is preliminary data.</text>
</comment>
<proteinExistence type="predicted"/>
<dbReference type="Pfam" id="PF01547">
    <property type="entry name" value="SBP_bac_1"/>
    <property type="match status" value="1"/>
</dbReference>
<dbReference type="PANTHER" id="PTHR43649">
    <property type="entry name" value="ARABINOSE-BINDING PROTEIN-RELATED"/>
    <property type="match status" value="1"/>
</dbReference>
<dbReference type="AlphaFoldDB" id="A0A7W9YFR5"/>
<reference evidence="2 3" key="1">
    <citation type="submission" date="2020-08" db="EMBL/GenBank/DDBJ databases">
        <title>Sequencing the genomes of 1000 actinobacteria strains.</title>
        <authorList>
            <person name="Klenk H.-P."/>
        </authorList>
    </citation>
    <scope>NUCLEOTIDE SEQUENCE [LARGE SCALE GENOMIC DNA]</scope>
    <source>
        <strain evidence="2 3">DSM 46659</strain>
    </source>
</reference>
<dbReference type="InterPro" id="IPR006059">
    <property type="entry name" value="SBP"/>
</dbReference>
<gene>
    <name evidence="2" type="ORF">HNR23_001399</name>
</gene>
<dbReference type="EMBL" id="JACHDS010000001">
    <property type="protein sequence ID" value="MBB6171339.1"/>
    <property type="molecule type" value="Genomic_DNA"/>
</dbReference>